<gene>
    <name evidence="1" type="ORF">BO222_02315</name>
</gene>
<reference evidence="1 2" key="1">
    <citation type="submission" date="2016-11" db="EMBL/GenBank/DDBJ databases">
        <title>Description of two novel members of the family Erysipelotrichaceae: Ileibacterium lipovorans gen. nov., sp. nov. and Dubosiella newyorkensis, gen. nov., sp. nov.</title>
        <authorList>
            <person name="Cox L.M."/>
            <person name="Sohn J."/>
            <person name="Tyrrell K.L."/>
            <person name="Citron D.M."/>
            <person name="Lawson P.A."/>
            <person name="Patel N.B."/>
            <person name="Iizumi T."/>
            <person name="Perez-Perez G.I."/>
            <person name="Goldstein E.J."/>
            <person name="Blaser M.J."/>
        </authorList>
    </citation>
    <scope>NUCLEOTIDE SEQUENCE [LARGE SCALE GENOMIC DNA]</scope>
    <source>
        <strain evidence="1 2">NYU-BL-A3</strain>
    </source>
</reference>
<evidence type="ECO:0000313" key="2">
    <source>
        <dbReference type="Proteomes" id="UP000186341"/>
    </source>
</evidence>
<dbReference type="RefSeq" id="WP_075818028.1">
    <property type="nucleotide sequence ID" value="NZ_CAJUTZ010000110.1"/>
</dbReference>
<dbReference type="Pfam" id="PF08876">
    <property type="entry name" value="DUF1836"/>
    <property type="match status" value="1"/>
</dbReference>
<dbReference type="PANTHER" id="PTHR40056">
    <property type="entry name" value="HYPOTHETICAL CYTOSOLIC PROTEIN"/>
    <property type="match status" value="1"/>
</dbReference>
<protein>
    <recommendedName>
        <fullName evidence="3">DUF1836 domain-containing protein</fullName>
    </recommendedName>
</protein>
<dbReference type="EMBL" id="MPJW01000069">
    <property type="protein sequence ID" value="OLU41986.1"/>
    <property type="molecule type" value="Genomic_DNA"/>
</dbReference>
<accession>A0A1U7NID5</accession>
<proteinExistence type="predicted"/>
<dbReference type="InterPro" id="IPR014975">
    <property type="entry name" value="DUF1836"/>
</dbReference>
<evidence type="ECO:0000313" key="1">
    <source>
        <dbReference type="EMBL" id="OLU41986.1"/>
    </source>
</evidence>
<comment type="caution">
    <text evidence="1">The sequence shown here is derived from an EMBL/GenBank/DDBJ whole genome shotgun (WGS) entry which is preliminary data.</text>
</comment>
<dbReference type="OrthoDB" id="3191472at2"/>
<evidence type="ECO:0008006" key="3">
    <source>
        <dbReference type="Google" id="ProtNLM"/>
    </source>
</evidence>
<dbReference type="GeneID" id="82202071"/>
<dbReference type="AlphaFoldDB" id="A0A1U7NID5"/>
<organism evidence="1 2">
    <name type="scientific">Ileibacterium valens</name>
    <dbReference type="NCBI Taxonomy" id="1862668"/>
    <lineage>
        <taxon>Bacteria</taxon>
        <taxon>Bacillati</taxon>
        <taxon>Bacillota</taxon>
        <taxon>Erysipelotrichia</taxon>
        <taxon>Erysipelotrichales</taxon>
        <taxon>Erysipelotrichaceae</taxon>
        <taxon>Ileibacterium</taxon>
    </lineage>
</organism>
<name>A0A1U7NID5_9FIRM</name>
<sequence>MQKDPKCIKDELKNFHAPRWNELPQLPLYMDQVVYYLNQALDPIHFEDNKQILTSSMVNNYVKNSIVKAPVKKQYQPYHLAYLLVVCALKRCYSLSEIGTLIQIYSNISDQDRLAADYNKFVSVFEDCLSDVFSSGTCRKEYFENPSMQQQLMVNVIRTVCYKIFAEFELLDYRKRNSDQLQQS</sequence>
<keyword evidence="2" id="KW-1185">Reference proteome</keyword>
<dbReference type="PANTHER" id="PTHR40056:SF1">
    <property type="entry name" value="DUF1836 DOMAIN-CONTAINING PROTEIN"/>
    <property type="match status" value="1"/>
</dbReference>
<dbReference type="Proteomes" id="UP000186341">
    <property type="component" value="Unassembled WGS sequence"/>
</dbReference>